<reference evidence="2 3" key="1">
    <citation type="submission" date="2024-03" db="EMBL/GenBank/DDBJ databases">
        <title>Community enrichment and isolation of bacterial strains for fucoidan degradation.</title>
        <authorList>
            <person name="Sichert A."/>
        </authorList>
    </citation>
    <scope>NUCLEOTIDE SEQUENCE [LARGE SCALE GENOMIC DNA]</scope>
    <source>
        <strain evidence="2 3">AS76</strain>
    </source>
</reference>
<name>A0ABU9TPU4_9GAMM</name>
<protein>
    <recommendedName>
        <fullName evidence="4">SMODS and SLOG-associating 2TM effector domain-containing protein</fullName>
    </recommendedName>
</protein>
<keyword evidence="1" id="KW-1133">Transmembrane helix</keyword>
<organism evidence="2 3">
    <name type="scientific">Neptuniibacter pectenicola</name>
    <dbReference type="NCBI Taxonomy" id="1806669"/>
    <lineage>
        <taxon>Bacteria</taxon>
        <taxon>Pseudomonadati</taxon>
        <taxon>Pseudomonadota</taxon>
        <taxon>Gammaproteobacteria</taxon>
        <taxon>Oceanospirillales</taxon>
        <taxon>Oceanospirillaceae</taxon>
        <taxon>Neptuniibacter</taxon>
    </lineage>
</organism>
<evidence type="ECO:0008006" key="4">
    <source>
        <dbReference type="Google" id="ProtNLM"/>
    </source>
</evidence>
<sequence length="126" mass="14826">MTNYQLERFEILVIQHQKAKIEADKERASLRSAVQTTEISVLIGSFLATAFFEQYMSDVFYVTIQLIGVTAFIALFFNDRINTYLSRDSRILKNEYSLFCDVCDEYEKLSPELKREADKIRDKMRM</sequence>
<comment type="caution">
    <text evidence="2">The sequence shown here is derived from an EMBL/GenBank/DDBJ whole genome shotgun (WGS) entry which is preliminary data.</text>
</comment>
<keyword evidence="3" id="KW-1185">Reference proteome</keyword>
<evidence type="ECO:0000313" key="2">
    <source>
        <dbReference type="EMBL" id="MEM5535548.1"/>
    </source>
</evidence>
<evidence type="ECO:0000256" key="1">
    <source>
        <dbReference type="SAM" id="Phobius"/>
    </source>
</evidence>
<accession>A0ABU9TPU4</accession>
<keyword evidence="1" id="KW-0812">Transmembrane</keyword>
<proteinExistence type="predicted"/>
<keyword evidence="1" id="KW-0472">Membrane</keyword>
<feature type="transmembrane region" description="Helical" evidence="1">
    <location>
        <begin position="59"/>
        <end position="77"/>
    </location>
</feature>
<evidence type="ECO:0000313" key="3">
    <source>
        <dbReference type="Proteomes" id="UP001449225"/>
    </source>
</evidence>
<dbReference type="RefSeq" id="WP_342853799.1">
    <property type="nucleotide sequence ID" value="NZ_JBBMRA010000002.1"/>
</dbReference>
<dbReference type="Proteomes" id="UP001449225">
    <property type="component" value="Unassembled WGS sequence"/>
</dbReference>
<dbReference type="EMBL" id="JBBMRA010000002">
    <property type="protein sequence ID" value="MEM5535548.1"/>
    <property type="molecule type" value="Genomic_DNA"/>
</dbReference>
<gene>
    <name evidence="2" type="ORF">WNY58_03980</name>
</gene>